<dbReference type="InterPro" id="IPR036397">
    <property type="entry name" value="RNaseH_sf"/>
</dbReference>
<dbReference type="GO" id="GO:0003964">
    <property type="term" value="F:RNA-directed DNA polymerase activity"/>
    <property type="evidence" value="ECO:0007669"/>
    <property type="project" value="UniProtKB-KW"/>
</dbReference>
<dbReference type="PANTHER" id="PTHR37984:SF5">
    <property type="entry name" value="PROTEIN NYNRIN-LIKE"/>
    <property type="match status" value="1"/>
</dbReference>
<sequence>MDAKRKFFSTEREALGMIFSVKKFHQYLLGYEIIFHVDHYSLKYLVKKADLSGRIARWILLLQEFNITVEWSQHANADFLSRLQQEYGEEHTNEYPRLFNREEKLVFLKKIGPFEIQGSTLYRLGIDKVYWRCLEQEEVPKVLKALHNEMDGGHFGIQTTTKKIFIAGYWCPTVFRDVATHVKACDPCQRTGRPTASTRWPLMPILPFAPFKKWGIDFVGPIAPATQRHRRYILVAIDYFTRMVEAEATRKDDAITVAAFLFEHIVCRYRVPLELVSDRGNHFVNDLIEEMIAQYGIKHRRTTPYNSMANGLIEKSNGLLCKVLKKEEERLGVPESVPEREVELLRLHEECERVLDRKEHFPGKLNLNWRGPYKVVEVFYNGSVQLANMNDEMLRMRVNGAPSQEVHHLT</sequence>
<comment type="caution">
    <text evidence="8">The sequence shown here is derived from an EMBL/GenBank/DDBJ whole genome shotgun (WGS) entry which is preliminary data.</text>
</comment>
<dbReference type="PANTHER" id="PTHR37984">
    <property type="entry name" value="PROTEIN CBG26694"/>
    <property type="match status" value="1"/>
</dbReference>
<keyword evidence="5" id="KW-0378">Hydrolase</keyword>
<keyword evidence="6" id="KW-0695">RNA-directed DNA polymerase</keyword>
<evidence type="ECO:0000313" key="8">
    <source>
        <dbReference type="EMBL" id="KAL2644095.1"/>
    </source>
</evidence>
<accession>A0ABD1Z8P9</accession>
<dbReference type="InterPro" id="IPR012337">
    <property type="entry name" value="RNaseH-like_sf"/>
</dbReference>
<dbReference type="GO" id="GO:0004519">
    <property type="term" value="F:endonuclease activity"/>
    <property type="evidence" value="ECO:0007669"/>
    <property type="project" value="UniProtKB-KW"/>
</dbReference>
<protein>
    <recommendedName>
        <fullName evidence="7">Integrase catalytic domain-containing protein</fullName>
    </recommendedName>
</protein>
<dbReference type="InterPro" id="IPR041588">
    <property type="entry name" value="Integrase_H2C2"/>
</dbReference>
<keyword evidence="1" id="KW-0808">Transferase</keyword>
<evidence type="ECO:0000256" key="1">
    <source>
        <dbReference type="ARBA" id="ARBA00022679"/>
    </source>
</evidence>
<evidence type="ECO:0000259" key="7">
    <source>
        <dbReference type="PROSITE" id="PS50994"/>
    </source>
</evidence>
<dbReference type="PROSITE" id="PS50994">
    <property type="entry name" value="INTEGRASE"/>
    <property type="match status" value="1"/>
</dbReference>
<proteinExistence type="predicted"/>
<dbReference type="CDD" id="cd09274">
    <property type="entry name" value="RNase_HI_RT_Ty3"/>
    <property type="match status" value="1"/>
</dbReference>
<keyword evidence="3" id="KW-0540">Nuclease</keyword>
<dbReference type="SUPFAM" id="SSF56672">
    <property type="entry name" value="DNA/RNA polymerases"/>
    <property type="match status" value="1"/>
</dbReference>
<dbReference type="InterPro" id="IPR043502">
    <property type="entry name" value="DNA/RNA_pol_sf"/>
</dbReference>
<keyword evidence="2" id="KW-0548">Nucleotidyltransferase</keyword>
<gene>
    <name evidence="8" type="ORF">R1flu_011682</name>
</gene>
<keyword evidence="4" id="KW-0255">Endonuclease</keyword>
<dbReference type="Gene3D" id="3.30.420.10">
    <property type="entry name" value="Ribonuclease H-like superfamily/Ribonuclease H"/>
    <property type="match status" value="1"/>
</dbReference>
<dbReference type="Proteomes" id="UP001605036">
    <property type="component" value="Unassembled WGS sequence"/>
</dbReference>
<evidence type="ECO:0000256" key="4">
    <source>
        <dbReference type="ARBA" id="ARBA00022759"/>
    </source>
</evidence>
<dbReference type="Pfam" id="PF00665">
    <property type="entry name" value="rve"/>
    <property type="match status" value="1"/>
</dbReference>
<evidence type="ECO:0000256" key="3">
    <source>
        <dbReference type="ARBA" id="ARBA00022722"/>
    </source>
</evidence>
<dbReference type="GO" id="GO:0016787">
    <property type="term" value="F:hydrolase activity"/>
    <property type="evidence" value="ECO:0007669"/>
    <property type="project" value="UniProtKB-KW"/>
</dbReference>
<dbReference type="Pfam" id="PF17917">
    <property type="entry name" value="RT_RNaseH"/>
    <property type="match status" value="1"/>
</dbReference>
<evidence type="ECO:0000256" key="2">
    <source>
        <dbReference type="ARBA" id="ARBA00022695"/>
    </source>
</evidence>
<dbReference type="Gene3D" id="1.10.340.70">
    <property type="match status" value="1"/>
</dbReference>
<dbReference type="Pfam" id="PF17921">
    <property type="entry name" value="Integrase_H2C2"/>
    <property type="match status" value="1"/>
</dbReference>
<reference evidence="8 9" key="1">
    <citation type="submission" date="2024-09" db="EMBL/GenBank/DDBJ databases">
        <title>Chromosome-scale assembly of Riccia fluitans.</title>
        <authorList>
            <person name="Paukszto L."/>
            <person name="Sawicki J."/>
            <person name="Karawczyk K."/>
            <person name="Piernik-Szablinska J."/>
            <person name="Szczecinska M."/>
            <person name="Mazdziarz M."/>
        </authorList>
    </citation>
    <scope>NUCLEOTIDE SEQUENCE [LARGE SCALE GENOMIC DNA]</scope>
    <source>
        <strain evidence="8">Rf_01</strain>
        <tissue evidence="8">Aerial parts of the thallus</tissue>
    </source>
</reference>
<dbReference type="InterPro" id="IPR041373">
    <property type="entry name" value="RT_RNaseH"/>
</dbReference>
<keyword evidence="9" id="KW-1185">Reference proteome</keyword>
<name>A0ABD1Z8P9_9MARC</name>
<dbReference type="EMBL" id="JBHFFA010000002">
    <property type="protein sequence ID" value="KAL2644095.1"/>
    <property type="molecule type" value="Genomic_DNA"/>
</dbReference>
<evidence type="ECO:0000256" key="6">
    <source>
        <dbReference type="ARBA" id="ARBA00022918"/>
    </source>
</evidence>
<dbReference type="AlphaFoldDB" id="A0ABD1Z8P9"/>
<evidence type="ECO:0000313" key="9">
    <source>
        <dbReference type="Proteomes" id="UP001605036"/>
    </source>
</evidence>
<dbReference type="InterPro" id="IPR050951">
    <property type="entry name" value="Retrovirus_Pol_polyprotein"/>
</dbReference>
<organism evidence="8 9">
    <name type="scientific">Riccia fluitans</name>
    <dbReference type="NCBI Taxonomy" id="41844"/>
    <lineage>
        <taxon>Eukaryota</taxon>
        <taxon>Viridiplantae</taxon>
        <taxon>Streptophyta</taxon>
        <taxon>Embryophyta</taxon>
        <taxon>Marchantiophyta</taxon>
        <taxon>Marchantiopsida</taxon>
        <taxon>Marchantiidae</taxon>
        <taxon>Marchantiales</taxon>
        <taxon>Ricciaceae</taxon>
        <taxon>Riccia</taxon>
    </lineage>
</organism>
<feature type="domain" description="Integrase catalytic" evidence="7">
    <location>
        <begin position="206"/>
        <end position="380"/>
    </location>
</feature>
<dbReference type="SUPFAM" id="SSF53098">
    <property type="entry name" value="Ribonuclease H-like"/>
    <property type="match status" value="1"/>
</dbReference>
<dbReference type="InterPro" id="IPR001584">
    <property type="entry name" value="Integrase_cat-core"/>
</dbReference>
<evidence type="ECO:0000256" key="5">
    <source>
        <dbReference type="ARBA" id="ARBA00022801"/>
    </source>
</evidence>